<dbReference type="InterPro" id="IPR008928">
    <property type="entry name" value="6-hairpin_glycosidase_sf"/>
</dbReference>
<feature type="signal peptide" evidence="2">
    <location>
        <begin position="1"/>
        <end position="25"/>
    </location>
</feature>
<dbReference type="Proteomes" id="UP000198510">
    <property type="component" value="Unassembled WGS sequence"/>
</dbReference>
<dbReference type="AlphaFoldDB" id="A0A1G9QDK4"/>
<evidence type="ECO:0000256" key="1">
    <source>
        <dbReference type="ARBA" id="ARBA00022801"/>
    </source>
</evidence>
<accession>A0A1G9QDK4</accession>
<organism evidence="3 4">
    <name type="scientific">Catalinimonas alkaloidigena</name>
    <dbReference type="NCBI Taxonomy" id="1075417"/>
    <lineage>
        <taxon>Bacteria</taxon>
        <taxon>Pseudomonadati</taxon>
        <taxon>Bacteroidota</taxon>
        <taxon>Cytophagia</taxon>
        <taxon>Cytophagales</taxon>
        <taxon>Catalimonadaceae</taxon>
        <taxon>Catalinimonas</taxon>
    </lineage>
</organism>
<dbReference type="PROSITE" id="PS51257">
    <property type="entry name" value="PROKAR_LIPOPROTEIN"/>
    <property type="match status" value="1"/>
</dbReference>
<gene>
    <name evidence="3" type="ORF">SAMN05421823_110136</name>
</gene>
<dbReference type="InterPro" id="IPR052043">
    <property type="entry name" value="PolySaccharide_Degr_Enz"/>
</dbReference>
<evidence type="ECO:0000313" key="3">
    <source>
        <dbReference type="EMBL" id="SDM09164.1"/>
    </source>
</evidence>
<keyword evidence="4" id="KW-1185">Reference proteome</keyword>
<dbReference type="Pfam" id="PF07470">
    <property type="entry name" value="Glyco_hydro_88"/>
    <property type="match status" value="1"/>
</dbReference>
<proteinExistence type="predicted"/>
<dbReference type="InterPro" id="IPR012341">
    <property type="entry name" value="6hp_glycosidase-like_sf"/>
</dbReference>
<keyword evidence="1 3" id="KW-0378">Hydrolase</keyword>
<evidence type="ECO:0000256" key="2">
    <source>
        <dbReference type="SAM" id="SignalP"/>
    </source>
</evidence>
<sequence length="422" mass="48645">MNRNQFYFKMTLKPFLLTLSLSATAWLCSCETAKKETADQEQAQAVTDDAPWSVQMAHSEMERFPEAWMLDFSSRPNWGYTQGLVGTAMLDLWEETGDETYFNYVKAYADTMISDDGTLLHYKREDYNIDKINAGKILFRLYEETGDERYKAVLDTLRDQMREHPRTSEGGFWHKKRYPHQMWLDGLYMGSPFLAQYAAAFDEPALFDDVVNQIRLVDQHMYDPETGLYFHGWDESREQEWADKETGLSPNFWGRSIGWFAMSLVDVMDYLPEDHPGRPKVEEVIRKVAEGIKKYQDDSTGLWYQVVDQGGREGNYLEATASSMYAYFLYKAVREGYLDDSYLAVADQGYDGLTEELIREDPDGTISLTQCCAVAGLGGDPYRSGSYEYYVGETIRDNDPKGTGPFIMASLERERLDRQRNS</sequence>
<dbReference type="EMBL" id="FNFO01000010">
    <property type="protein sequence ID" value="SDM09164.1"/>
    <property type="molecule type" value="Genomic_DNA"/>
</dbReference>
<name>A0A1G9QDK4_9BACT</name>
<reference evidence="3 4" key="1">
    <citation type="submission" date="2016-10" db="EMBL/GenBank/DDBJ databases">
        <authorList>
            <person name="de Groot N.N."/>
        </authorList>
    </citation>
    <scope>NUCLEOTIDE SEQUENCE [LARGE SCALE GENOMIC DNA]</scope>
    <source>
        <strain evidence="3 4">DSM 25186</strain>
    </source>
</reference>
<feature type="chain" id="PRO_5011684340" evidence="2">
    <location>
        <begin position="26"/>
        <end position="422"/>
    </location>
</feature>
<dbReference type="InterPro" id="IPR010905">
    <property type="entry name" value="Glyco_hydro_88"/>
</dbReference>
<dbReference type="SUPFAM" id="SSF48208">
    <property type="entry name" value="Six-hairpin glycosidases"/>
    <property type="match status" value="1"/>
</dbReference>
<keyword evidence="2" id="KW-0732">Signal</keyword>
<dbReference type="STRING" id="1075417.SAMN05421823_110136"/>
<dbReference type="GO" id="GO:0005975">
    <property type="term" value="P:carbohydrate metabolic process"/>
    <property type="evidence" value="ECO:0007669"/>
    <property type="project" value="InterPro"/>
</dbReference>
<dbReference type="Gene3D" id="1.50.10.10">
    <property type="match status" value="1"/>
</dbReference>
<protein>
    <submittedName>
        <fullName evidence="3">Unsaturated rhamnogalacturonyl hydrolase</fullName>
    </submittedName>
</protein>
<evidence type="ECO:0000313" key="4">
    <source>
        <dbReference type="Proteomes" id="UP000198510"/>
    </source>
</evidence>
<dbReference type="PANTHER" id="PTHR33886:SF8">
    <property type="entry name" value="UNSATURATED RHAMNOGALACTURONAN HYDROLASE (EUROFUNG)"/>
    <property type="match status" value="1"/>
</dbReference>
<dbReference type="GO" id="GO:0016787">
    <property type="term" value="F:hydrolase activity"/>
    <property type="evidence" value="ECO:0007669"/>
    <property type="project" value="UniProtKB-KW"/>
</dbReference>
<dbReference type="PANTHER" id="PTHR33886">
    <property type="entry name" value="UNSATURATED RHAMNOGALACTURONAN HYDROLASE (EUROFUNG)"/>
    <property type="match status" value="1"/>
</dbReference>